<dbReference type="EMBL" id="SACK01000002">
    <property type="protein sequence ID" value="RVU01377.1"/>
    <property type="molecule type" value="Genomic_DNA"/>
</dbReference>
<evidence type="ECO:0000313" key="10">
    <source>
        <dbReference type="EMBL" id="RVU01377.1"/>
    </source>
</evidence>
<dbReference type="GO" id="GO:0005886">
    <property type="term" value="C:plasma membrane"/>
    <property type="evidence" value="ECO:0007669"/>
    <property type="project" value="UniProtKB-SubCell"/>
</dbReference>
<evidence type="ECO:0000259" key="9">
    <source>
        <dbReference type="Pfam" id="PF22744"/>
    </source>
</evidence>
<feature type="transmembrane region" description="Helical" evidence="6">
    <location>
        <begin position="329"/>
        <end position="354"/>
    </location>
</feature>
<feature type="domain" description="PspC-related ToastRack" evidence="9">
    <location>
        <begin position="441"/>
        <end position="573"/>
    </location>
</feature>
<accession>A0A437MUR1</accession>
<comment type="subcellular location">
    <subcellularLocation>
        <location evidence="1">Cell membrane</location>
        <topology evidence="1">Single-pass membrane protein</topology>
    </subcellularLocation>
</comment>
<feature type="transmembrane region" description="Helical" evidence="6">
    <location>
        <begin position="366"/>
        <end position="384"/>
    </location>
</feature>
<dbReference type="AlphaFoldDB" id="A0A437MUR1"/>
<keyword evidence="2" id="KW-1003">Cell membrane</keyword>
<evidence type="ECO:0000256" key="4">
    <source>
        <dbReference type="ARBA" id="ARBA00022989"/>
    </source>
</evidence>
<dbReference type="Pfam" id="PF22571">
    <property type="entry name" value="LiaI-LiaF-TM_PspC"/>
    <property type="match status" value="1"/>
</dbReference>
<keyword evidence="11" id="KW-1185">Reference proteome</keyword>
<proteinExistence type="predicted"/>
<dbReference type="InterPro" id="IPR054321">
    <property type="entry name" value="PspC-rel_TM"/>
</dbReference>
<dbReference type="PANTHER" id="PTHR33885:SF3">
    <property type="entry name" value="PHAGE SHOCK PROTEIN C"/>
    <property type="match status" value="1"/>
</dbReference>
<keyword evidence="3 6" id="KW-0812">Transmembrane</keyword>
<evidence type="ECO:0000256" key="2">
    <source>
        <dbReference type="ARBA" id="ARBA00022475"/>
    </source>
</evidence>
<dbReference type="OrthoDB" id="5772680at2"/>
<feature type="transmembrane region" description="Helical" evidence="6">
    <location>
        <begin position="283"/>
        <end position="309"/>
    </location>
</feature>
<keyword evidence="4 6" id="KW-1133">Transmembrane helix</keyword>
<dbReference type="InterPro" id="IPR052027">
    <property type="entry name" value="PspC"/>
</dbReference>
<feature type="domain" description="Phage shock protein PspC N-terminal" evidence="7">
    <location>
        <begin position="154"/>
        <end position="211"/>
    </location>
</feature>
<dbReference type="Pfam" id="PF22744">
    <property type="entry name" value="Toast-rack_PspC-Cterm"/>
    <property type="match status" value="1"/>
</dbReference>
<gene>
    <name evidence="10" type="ORF">EOD41_05275</name>
</gene>
<evidence type="ECO:0000256" key="1">
    <source>
        <dbReference type="ARBA" id="ARBA00004162"/>
    </source>
</evidence>
<dbReference type="PANTHER" id="PTHR33885">
    <property type="entry name" value="PHAGE SHOCK PROTEIN C"/>
    <property type="match status" value="1"/>
</dbReference>
<sequence>MYYLTKAEKCLSSSTLPGRNLNLRYVQPLATENNNTTTPQYLIIMNKTIIININGTVFHIEEDAYEILKSYMTDVKRHFMNSADSLEITTDIENRIAEMFGEILARDNKQALIEQDVRSVIELMGSVEDFEIAEEESINTTGTASYAYDNTVPRKLFRDADDRIIAGVCSGIANYFDANPVWIRLAFAIAFVFFGTGLWIYIILWIVVPKAISRADRMAMKGEKLNLQGFKRNFEEEMNLTQKGLKNFSENRPFVYKTRDFAGDFFSHLGAFFKVAGKVLVKVLIGCLLASALGGLIALVCVVVAFAMYGNLNIYNLFPFNIVNYQTNTIYLICGFFLLAIPLITVILLTISALFKRAVFNRSTGFTLLSLWIVTVCVVIYYTAKVSANFRSEASFSKTIKLKPSSTGTYFIRLNEQKYLSSEDSTRLNIKDRFSGMNITDNEDDGFDMRNYNVRIRVEKSDVAIPVLEASFSARGGDYEEALTNARNTVYHFEQQDSVLKFPRKLEILNDELWRNQEVYLILRVPLNTKLVFEKNLNQFIDNLDLYGCDQTDEDRNKPLSAFIMTADGLQCKVDTLIIPNTPKDSITVKKDTIIKKP</sequence>
<evidence type="ECO:0000256" key="5">
    <source>
        <dbReference type="ARBA" id="ARBA00023136"/>
    </source>
</evidence>
<evidence type="ECO:0000259" key="8">
    <source>
        <dbReference type="Pfam" id="PF22571"/>
    </source>
</evidence>
<dbReference type="InterPro" id="IPR054319">
    <property type="entry name" value="PspC-rel_ToastRack"/>
</dbReference>
<protein>
    <submittedName>
        <fullName evidence="10">PspC domain-containing protein</fullName>
    </submittedName>
</protein>
<feature type="transmembrane region" description="Helical" evidence="6">
    <location>
        <begin position="181"/>
        <end position="208"/>
    </location>
</feature>
<dbReference type="InterPro" id="IPR007168">
    <property type="entry name" value="Phageshock_PspC_N"/>
</dbReference>
<evidence type="ECO:0000259" key="7">
    <source>
        <dbReference type="Pfam" id="PF04024"/>
    </source>
</evidence>
<dbReference type="Pfam" id="PF04024">
    <property type="entry name" value="PspC"/>
    <property type="match status" value="1"/>
</dbReference>
<organism evidence="10 11">
    <name type="scientific">Mucilaginibacter limnophilus</name>
    <dbReference type="NCBI Taxonomy" id="1932778"/>
    <lineage>
        <taxon>Bacteria</taxon>
        <taxon>Pseudomonadati</taxon>
        <taxon>Bacteroidota</taxon>
        <taxon>Sphingobacteriia</taxon>
        <taxon>Sphingobacteriales</taxon>
        <taxon>Sphingobacteriaceae</taxon>
        <taxon>Mucilaginibacter</taxon>
    </lineage>
</organism>
<reference evidence="10 11" key="1">
    <citation type="submission" date="2019-01" db="EMBL/GenBank/DDBJ databases">
        <authorList>
            <person name="Chen W.-M."/>
        </authorList>
    </citation>
    <scope>NUCLEOTIDE SEQUENCE [LARGE SCALE GENOMIC DNA]</scope>
    <source>
        <strain evidence="10 11">YBJ-36</strain>
    </source>
</reference>
<name>A0A437MUR1_9SPHI</name>
<feature type="domain" description="PspC-related transmembrane region" evidence="8">
    <location>
        <begin position="254"/>
        <end position="390"/>
    </location>
</feature>
<dbReference type="Proteomes" id="UP000282759">
    <property type="component" value="Unassembled WGS sequence"/>
</dbReference>
<evidence type="ECO:0000256" key="3">
    <source>
        <dbReference type="ARBA" id="ARBA00022692"/>
    </source>
</evidence>
<comment type="caution">
    <text evidence="10">The sequence shown here is derived from an EMBL/GenBank/DDBJ whole genome shotgun (WGS) entry which is preliminary data.</text>
</comment>
<evidence type="ECO:0000313" key="11">
    <source>
        <dbReference type="Proteomes" id="UP000282759"/>
    </source>
</evidence>
<evidence type="ECO:0000256" key="6">
    <source>
        <dbReference type="SAM" id="Phobius"/>
    </source>
</evidence>
<keyword evidence="5 6" id="KW-0472">Membrane</keyword>